<dbReference type="CDD" id="cd02208">
    <property type="entry name" value="cupin_RmlC-like"/>
    <property type="match status" value="1"/>
</dbReference>
<dbReference type="OrthoDB" id="5136387at2"/>
<dbReference type="AlphaFoldDB" id="A0A5M3X220"/>
<dbReference type="InterPro" id="IPR011051">
    <property type="entry name" value="RmlC_Cupin_sf"/>
</dbReference>
<protein>
    <recommendedName>
        <fullName evidence="1">Cupin type-2 domain-containing protein</fullName>
    </recommendedName>
</protein>
<dbReference type="Proteomes" id="UP000331127">
    <property type="component" value="Unassembled WGS sequence"/>
</dbReference>
<evidence type="ECO:0000313" key="3">
    <source>
        <dbReference type="Proteomes" id="UP000331127"/>
    </source>
</evidence>
<dbReference type="SUPFAM" id="SSF51182">
    <property type="entry name" value="RmlC-like cupins"/>
    <property type="match status" value="1"/>
</dbReference>
<comment type="caution">
    <text evidence="2">The sequence shown here is derived from an EMBL/GenBank/DDBJ whole genome shotgun (WGS) entry which is preliminary data.</text>
</comment>
<proteinExistence type="predicted"/>
<dbReference type="Pfam" id="PF07883">
    <property type="entry name" value="Cupin_2"/>
    <property type="match status" value="1"/>
</dbReference>
<accession>A0A5M3X220</accession>
<organism evidence="2 3">
    <name type="scientific">Acrocarpospora macrocephala</name>
    <dbReference type="NCBI Taxonomy" id="150177"/>
    <lineage>
        <taxon>Bacteria</taxon>
        <taxon>Bacillati</taxon>
        <taxon>Actinomycetota</taxon>
        <taxon>Actinomycetes</taxon>
        <taxon>Streptosporangiales</taxon>
        <taxon>Streptosporangiaceae</taxon>
        <taxon>Acrocarpospora</taxon>
    </lineage>
</organism>
<evidence type="ECO:0000259" key="1">
    <source>
        <dbReference type="Pfam" id="PF07883"/>
    </source>
</evidence>
<dbReference type="EMBL" id="BLAE01000035">
    <property type="protein sequence ID" value="GES12358.1"/>
    <property type="molecule type" value="Genomic_DNA"/>
</dbReference>
<dbReference type="InterPro" id="IPR014710">
    <property type="entry name" value="RmlC-like_jellyroll"/>
</dbReference>
<gene>
    <name evidence="2" type="ORF">Amac_059550</name>
</gene>
<name>A0A5M3X220_9ACTN</name>
<dbReference type="InterPro" id="IPR013096">
    <property type="entry name" value="Cupin_2"/>
</dbReference>
<evidence type="ECO:0000313" key="2">
    <source>
        <dbReference type="EMBL" id="GES12358.1"/>
    </source>
</evidence>
<dbReference type="Gene3D" id="2.60.120.10">
    <property type="entry name" value="Jelly Rolls"/>
    <property type="match status" value="1"/>
</dbReference>
<reference evidence="2 3" key="1">
    <citation type="submission" date="2019-10" db="EMBL/GenBank/DDBJ databases">
        <title>Whole genome shotgun sequence of Acrocarpospora macrocephala NBRC 16266.</title>
        <authorList>
            <person name="Ichikawa N."/>
            <person name="Kimura A."/>
            <person name="Kitahashi Y."/>
            <person name="Komaki H."/>
            <person name="Oguchi A."/>
        </authorList>
    </citation>
    <scope>NUCLEOTIDE SEQUENCE [LARGE SCALE GENOMIC DNA]</scope>
    <source>
        <strain evidence="2 3">NBRC 16266</strain>
    </source>
</reference>
<sequence length="151" mass="16487">MVRDACGDSGCVEGTWGGMSDPAVPVRRLRLEEDERLRPSVVVQRVLSIMPDVEAADSAAIHIGVTVMSAGAATEHLCHSISEFIYVVDGELVMTLDRRDLLLSAGDYLTIPAGRWHAFRNETAQIALMLFAFERNPTMLTSRRAPASQSS</sequence>
<feature type="domain" description="Cupin type-2" evidence="1">
    <location>
        <begin position="68"/>
        <end position="131"/>
    </location>
</feature>
<keyword evidence="3" id="KW-1185">Reference proteome</keyword>